<dbReference type="SUPFAM" id="SSF52980">
    <property type="entry name" value="Restriction endonuclease-like"/>
    <property type="match status" value="1"/>
</dbReference>
<dbReference type="Gene3D" id="3.90.320.10">
    <property type="match status" value="1"/>
</dbReference>
<gene>
    <name evidence="2" type="ORF">SAMN06295916_0643</name>
</gene>
<evidence type="ECO:0000313" key="2">
    <source>
        <dbReference type="EMBL" id="SNC62269.1"/>
    </source>
</evidence>
<protein>
    <submittedName>
        <fullName evidence="2">Putative phage-type endonuclease</fullName>
    </submittedName>
</protein>
<keyword evidence="2" id="KW-0540">Nuclease</keyword>
<dbReference type="Pfam" id="PF09588">
    <property type="entry name" value="YqaJ"/>
    <property type="match status" value="1"/>
</dbReference>
<dbReference type="InterPro" id="IPR011335">
    <property type="entry name" value="Restrct_endonuc-II-like"/>
</dbReference>
<keyword evidence="2" id="KW-0255">Endonuclease</keyword>
<dbReference type="OrthoDB" id="46225at2"/>
<evidence type="ECO:0000259" key="1">
    <source>
        <dbReference type="Pfam" id="PF09588"/>
    </source>
</evidence>
<keyword evidence="2" id="KW-0378">Hydrolase</keyword>
<reference evidence="2 3" key="1">
    <citation type="submission" date="2017-06" db="EMBL/GenBank/DDBJ databases">
        <authorList>
            <person name="Kim H.J."/>
            <person name="Triplett B.A."/>
        </authorList>
    </citation>
    <scope>NUCLEOTIDE SEQUENCE [LARGE SCALE GENOMIC DNA]</scope>
    <source>
        <strain evidence="2 3">MWH-VicM1</strain>
    </source>
</reference>
<organism evidence="2 3">
    <name type="scientific">Polynucleobacter victoriensis</name>
    <dbReference type="NCBI Taxonomy" id="2049319"/>
    <lineage>
        <taxon>Bacteria</taxon>
        <taxon>Pseudomonadati</taxon>
        <taxon>Pseudomonadota</taxon>
        <taxon>Betaproteobacteria</taxon>
        <taxon>Burkholderiales</taxon>
        <taxon>Burkholderiaceae</taxon>
        <taxon>Polynucleobacter</taxon>
    </lineage>
</organism>
<dbReference type="AlphaFoldDB" id="A0A212T8C2"/>
<dbReference type="EMBL" id="FYEX01000001">
    <property type="protein sequence ID" value="SNC62269.1"/>
    <property type="molecule type" value="Genomic_DNA"/>
</dbReference>
<proteinExistence type="predicted"/>
<feature type="domain" description="YqaJ viral recombinase" evidence="1">
    <location>
        <begin position="7"/>
        <end position="155"/>
    </location>
</feature>
<keyword evidence="3" id="KW-1185">Reference proteome</keyword>
<name>A0A212T8C2_9BURK</name>
<evidence type="ECO:0000313" key="3">
    <source>
        <dbReference type="Proteomes" id="UP000197215"/>
    </source>
</evidence>
<accession>A0A212T8C2</accession>
<dbReference type="GO" id="GO:0004519">
    <property type="term" value="F:endonuclease activity"/>
    <property type="evidence" value="ECO:0007669"/>
    <property type="project" value="UniProtKB-KW"/>
</dbReference>
<sequence length="318" mass="35594">MLNNQDFALLRAKSLGGSDVGAVLGLSKYRSAVDVWMEKTGKEMAVRDSLPLRFGQFAESFVASEYALATGLSLATHDAAIVHPEYSYMHGHIDRFVLSGDLPLIGSNGRISASRILECKTANPFAQSEWGEAGSDQVPLSYLVQCVWYMMLTNIDRTDLAVLFGNADFRIYEIGRDLELEQMVLERAKSFWENHVLTDIAPAATSQSDYKTLFGKSTVSKSLEAPAEICELIKKLKSLNEKVEHYEAEISQIKQSIMGQMQDAEVLTYHGQTLATWKAPKPSLRLDAKRLSEEHPDLVHQYQVPIQHSRRLVIKELS</sequence>
<dbReference type="InterPro" id="IPR011604">
    <property type="entry name" value="PDDEXK-like_dom_sf"/>
</dbReference>
<dbReference type="NCBIfam" id="TIGR03033">
    <property type="entry name" value="phage_rel_nuc"/>
    <property type="match status" value="1"/>
</dbReference>
<dbReference type="RefSeq" id="WP_088812530.1">
    <property type="nucleotide sequence ID" value="NZ_FYEX01000001.1"/>
</dbReference>
<dbReference type="InterPro" id="IPR019080">
    <property type="entry name" value="YqaJ_viral_recombinase"/>
</dbReference>
<dbReference type="Proteomes" id="UP000197215">
    <property type="component" value="Unassembled WGS sequence"/>
</dbReference>
<dbReference type="InterPro" id="IPR017482">
    <property type="entry name" value="Lambda-type_endonuclease"/>
</dbReference>